<dbReference type="EMBL" id="WEKT01000003">
    <property type="protein sequence ID" value="MZI92070.1"/>
    <property type="molecule type" value="Genomic_DNA"/>
</dbReference>
<dbReference type="AlphaFoldDB" id="A0A7X4LHJ0"/>
<organism evidence="8 9">
    <name type="scientific">Vibrio eleionomae</name>
    <dbReference type="NCBI Taxonomy" id="2653505"/>
    <lineage>
        <taxon>Bacteria</taxon>
        <taxon>Pseudomonadati</taxon>
        <taxon>Pseudomonadota</taxon>
        <taxon>Gammaproteobacteria</taxon>
        <taxon>Vibrionales</taxon>
        <taxon>Vibrionaceae</taxon>
        <taxon>Vibrio</taxon>
    </lineage>
</organism>
<evidence type="ECO:0000256" key="6">
    <source>
        <dbReference type="ARBA" id="ARBA00037937"/>
    </source>
</evidence>
<evidence type="ECO:0000256" key="2">
    <source>
        <dbReference type="ARBA" id="ARBA00022692"/>
    </source>
</evidence>
<keyword evidence="8" id="KW-0282">Flagellum</keyword>
<feature type="transmembrane region" description="Helical" evidence="7">
    <location>
        <begin position="26"/>
        <end position="47"/>
    </location>
</feature>
<evidence type="ECO:0000256" key="1">
    <source>
        <dbReference type="ARBA" id="ARBA00022475"/>
    </source>
</evidence>
<evidence type="ECO:0000313" key="9">
    <source>
        <dbReference type="Proteomes" id="UP000462621"/>
    </source>
</evidence>
<keyword evidence="1 7" id="KW-1003">Cell membrane</keyword>
<reference evidence="8 9" key="1">
    <citation type="submission" date="2019-10" db="EMBL/GenBank/DDBJ databases">
        <title>Vibrio sp. nov. isolated from a shrimp pond.</title>
        <authorList>
            <person name="Gomez-Gil B."/>
            <person name="Enciso-Ibarra J."/>
            <person name="Enciso-Ibarra K."/>
            <person name="Bolan-Mejia C."/>
        </authorList>
    </citation>
    <scope>NUCLEOTIDE SEQUENCE [LARGE SCALE GENOMIC DNA]</scope>
    <source>
        <strain evidence="8 9">CAIM 722</strain>
    </source>
</reference>
<evidence type="ECO:0000256" key="4">
    <source>
        <dbReference type="ARBA" id="ARBA00023136"/>
    </source>
</evidence>
<keyword evidence="5 7" id="KW-0975">Bacterial flagellum</keyword>
<keyword evidence="2 7" id="KW-0812">Transmembrane</keyword>
<evidence type="ECO:0000256" key="7">
    <source>
        <dbReference type="RuleBase" id="RU362064"/>
    </source>
</evidence>
<sequence length="130" mass="14231">MKKIIGLTVVSCPVWAQSEVPEPFDIATTLGSLLFVIALILFLGWLLKRMRLPSMGQQKGLSIVRQLPVGTKERVMIIQAGEEQFLIGATAQSIQLIAKLETPLAQEESSTAPFATQLSQLLKKHDKSSS</sequence>
<proteinExistence type="inferred from homology"/>
<dbReference type="PANTHER" id="PTHR38766">
    <property type="entry name" value="FLAGELLAR PROTEIN FLIO"/>
    <property type="match status" value="1"/>
</dbReference>
<dbReference type="GO" id="GO:0005886">
    <property type="term" value="C:plasma membrane"/>
    <property type="evidence" value="ECO:0007669"/>
    <property type="project" value="UniProtKB-SubCell"/>
</dbReference>
<evidence type="ECO:0000256" key="5">
    <source>
        <dbReference type="ARBA" id="ARBA00023143"/>
    </source>
</evidence>
<dbReference type="NCBIfam" id="TIGR03500">
    <property type="entry name" value="FliO_TIGR"/>
    <property type="match status" value="1"/>
</dbReference>
<keyword evidence="3 7" id="KW-1133">Transmembrane helix</keyword>
<keyword evidence="9" id="KW-1185">Reference proteome</keyword>
<comment type="similarity">
    <text evidence="6 7">Belongs to the FliO/MopB family.</text>
</comment>
<dbReference type="PANTHER" id="PTHR38766:SF1">
    <property type="entry name" value="FLAGELLAR PROTEIN FLIO"/>
    <property type="match status" value="1"/>
</dbReference>
<protein>
    <recommendedName>
        <fullName evidence="7">Flagellar protein</fullName>
    </recommendedName>
</protein>
<accession>A0A7X4LHJ0</accession>
<gene>
    <name evidence="8" type="primary">fliO</name>
    <name evidence="8" type="ORF">F9817_02475</name>
</gene>
<dbReference type="GO" id="GO:0009425">
    <property type="term" value="C:bacterial-type flagellum basal body"/>
    <property type="evidence" value="ECO:0007669"/>
    <property type="project" value="UniProtKB-SubCell"/>
</dbReference>
<name>A0A7X4LHJ0_9VIBR</name>
<dbReference type="GO" id="GO:0044781">
    <property type="term" value="P:bacterial-type flagellum organization"/>
    <property type="evidence" value="ECO:0007669"/>
    <property type="project" value="UniProtKB-UniRule"/>
</dbReference>
<dbReference type="Pfam" id="PF04347">
    <property type="entry name" value="FliO"/>
    <property type="match status" value="1"/>
</dbReference>
<evidence type="ECO:0000256" key="3">
    <source>
        <dbReference type="ARBA" id="ARBA00022989"/>
    </source>
</evidence>
<comment type="caution">
    <text evidence="8">The sequence shown here is derived from an EMBL/GenBank/DDBJ whole genome shotgun (WGS) entry which is preliminary data.</text>
</comment>
<comment type="subcellular location">
    <subcellularLocation>
        <location evidence="7">Cell membrane</location>
    </subcellularLocation>
    <subcellularLocation>
        <location evidence="7">Bacterial flagellum basal body</location>
    </subcellularLocation>
</comment>
<dbReference type="Proteomes" id="UP000462621">
    <property type="component" value="Unassembled WGS sequence"/>
</dbReference>
<dbReference type="RefSeq" id="WP_161153382.1">
    <property type="nucleotide sequence ID" value="NZ_WEKT01000003.1"/>
</dbReference>
<dbReference type="InterPro" id="IPR052205">
    <property type="entry name" value="FliO/MopB"/>
</dbReference>
<keyword evidence="8" id="KW-0969">Cilium</keyword>
<keyword evidence="8" id="KW-0966">Cell projection</keyword>
<evidence type="ECO:0000313" key="8">
    <source>
        <dbReference type="EMBL" id="MZI92070.1"/>
    </source>
</evidence>
<dbReference type="InterPro" id="IPR022781">
    <property type="entry name" value="Flagellar_biosynth_FliO"/>
</dbReference>
<keyword evidence="4 7" id="KW-0472">Membrane</keyword>